<dbReference type="InterPro" id="IPR036866">
    <property type="entry name" value="RibonucZ/Hydroxyglut_hydro"/>
</dbReference>
<evidence type="ECO:0000313" key="2">
    <source>
        <dbReference type="EMBL" id="EPR79461.1"/>
    </source>
</evidence>
<dbReference type="InterPro" id="IPR001279">
    <property type="entry name" value="Metallo-B-lactamas"/>
</dbReference>
<dbReference type="FunCoup" id="S7W9A8">
    <property type="interactions" value="35"/>
</dbReference>
<dbReference type="VEuPathDB" id="MicrosporidiaDB:SLOPH_452"/>
<dbReference type="AlphaFoldDB" id="S7W9A8"/>
<gene>
    <name evidence="2" type="ORF">SLOPH_452</name>
</gene>
<evidence type="ECO:0000313" key="3">
    <source>
        <dbReference type="Proteomes" id="UP000014978"/>
    </source>
</evidence>
<dbReference type="Proteomes" id="UP000014978">
    <property type="component" value="Unassembled WGS sequence"/>
</dbReference>
<proteinExistence type="predicted"/>
<dbReference type="STRING" id="1358809.S7W9A8"/>
<dbReference type="SUPFAM" id="SSF56281">
    <property type="entry name" value="Metallo-hydrolase/oxidoreductase"/>
    <property type="match status" value="1"/>
</dbReference>
<dbReference type="HOGENOM" id="CLU_030571_4_5_1"/>
<dbReference type="EMBL" id="ATCN01000246">
    <property type="protein sequence ID" value="EPR79461.1"/>
    <property type="molecule type" value="Genomic_DNA"/>
</dbReference>
<keyword evidence="3" id="KW-1185">Reference proteome</keyword>
<evidence type="ECO:0000259" key="1">
    <source>
        <dbReference type="SMART" id="SM00849"/>
    </source>
</evidence>
<organism evidence="2 3">
    <name type="scientific">Spraguea lophii (strain 42_110)</name>
    <name type="common">Microsporidian parasite</name>
    <dbReference type="NCBI Taxonomy" id="1358809"/>
    <lineage>
        <taxon>Eukaryota</taxon>
        <taxon>Fungi</taxon>
        <taxon>Fungi incertae sedis</taxon>
        <taxon>Microsporidia</taxon>
        <taxon>Spragueidae</taxon>
        <taxon>Spraguea</taxon>
    </lineage>
</organism>
<keyword evidence="2" id="KW-0378">Hydrolase</keyword>
<dbReference type="PANTHER" id="PTHR11935:SF116">
    <property type="entry name" value="HYDROLASE PNKD-RELATED"/>
    <property type="match status" value="1"/>
</dbReference>
<dbReference type="Gene3D" id="3.60.15.10">
    <property type="entry name" value="Ribonuclease Z/Hydroxyacylglutathione hydrolase-like"/>
    <property type="match status" value="1"/>
</dbReference>
<comment type="caution">
    <text evidence="2">The sequence shown here is derived from an EMBL/GenBank/DDBJ whole genome shotgun (WGS) entry which is preliminary data.</text>
</comment>
<dbReference type="SMART" id="SM00849">
    <property type="entry name" value="Lactamase_B"/>
    <property type="match status" value="1"/>
</dbReference>
<dbReference type="OrthoDB" id="515692at2759"/>
<protein>
    <submittedName>
        <fullName evidence="2">Hydroxyacylglutathione hydrolase</fullName>
    </submittedName>
</protein>
<name>S7W9A8_SPRLO</name>
<dbReference type="GO" id="GO:0016787">
    <property type="term" value="F:hydrolase activity"/>
    <property type="evidence" value="ECO:0007669"/>
    <property type="project" value="UniProtKB-KW"/>
</dbReference>
<dbReference type="OMA" id="VYNDEYA"/>
<reference evidence="3" key="1">
    <citation type="journal article" date="2013" name="PLoS Genet.">
        <title>The genome of Spraguea lophii and the basis of host-microsporidian interactions.</title>
        <authorList>
            <person name="Campbell S.E."/>
            <person name="Williams T.A."/>
            <person name="Yousuf A."/>
            <person name="Soanes D.M."/>
            <person name="Paszkiewicz K.H."/>
            <person name="Williams B.A.P."/>
        </authorList>
    </citation>
    <scope>NUCLEOTIDE SEQUENCE [LARGE SCALE GENOMIC DNA]</scope>
    <source>
        <strain evidence="3">42_110</strain>
    </source>
</reference>
<dbReference type="InParanoid" id="S7W9A8"/>
<accession>S7W9A8</accession>
<sequence>MKLVAISKYNSGGSITYMFYDDNKAIVFDPSHPRVVEKALKIDLQKDHYSPNEIMDAPETHRRTLLMAFSTDNHPGHSTGLNIHRDSLGARIINGFDEPVCHDGDKFFVDEMEIEAIYSEGHTDVSFSFLCKSDKNYLIAGDTLLFLGCGQFYSNDSDEYKRTLDKIDSRVPDDTIILYGHDIKDKAIKFAEKFLTIPDEIKNKKYLTLAENKQYNPVFHIDRLEKTNVVQDMEDLIDLEEDVFKEYDED</sequence>
<dbReference type="PANTHER" id="PTHR11935">
    <property type="entry name" value="BETA LACTAMASE DOMAIN"/>
    <property type="match status" value="1"/>
</dbReference>
<feature type="domain" description="Metallo-beta-lactamase" evidence="1">
    <location>
        <begin position="13"/>
        <end position="181"/>
    </location>
</feature>